<evidence type="ECO:0000313" key="2">
    <source>
        <dbReference type="EMBL" id="KAJ8391120.1"/>
    </source>
</evidence>
<proteinExistence type="predicted"/>
<evidence type="ECO:0000256" key="1">
    <source>
        <dbReference type="SAM" id="MobiDB-lite"/>
    </source>
</evidence>
<reference evidence="2" key="1">
    <citation type="journal article" date="2023" name="Science">
        <title>Genome structures resolve the early diversification of teleost fishes.</title>
        <authorList>
            <person name="Parey E."/>
            <person name="Louis A."/>
            <person name="Montfort J."/>
            <person name="Bouchez O."/>
            <person name="Roques C."/>
            <person name="Iampietro C."/>
            <person name="Lluch J."/>
            <person name="Castinel A."/>
            <person name="Donnadieu C."/>
            <person name="Desvignes T."/>
            <person name="Floi Bucao C."/>
            <person name="Jouanno E."/>
            <person name="Wen M."/>
            <person name="Mejri S."/>
            <person name="Dirks R."/>
            <person name="Jansen H."/>
            <person name="Henkel C."/>
            <person name="Chen W.J."/>
            <person name="Zahm M."/>
            <person name="Cabau C."/>
            <person name="Klopp C."/>
            <person name="Thompson A.W."/>
            <person name="Robinson-Rechavi M."/>
            <person name="Braasch I."/>
            <person name="Lecointre G."/>
            <person name="Bobe J."/>
            <person name="Postlethwait J.H."/>
            <person name="Berthelot C."/>
            <person name="Roest Crollius H."/>
            <person name="Guiguen Y."/>
        </authorList>
    </citation>
    <scope>NUCLEOTIDE SEQUENCE</scope>
    <source>
        <strain evidence="2">NC1722</strain>
    </source>
</reference>
<dbReference type="AlphaFoldDB" id="A0AAD7RVM9"/>
<evidence type="ECO:0000313" key="3">
    <source>
        <dbReference type="Proteomes" id="UP001221898"/>
    </source>
</evidence>
<sequence length="305" mass="34807">MEEPPGGLALIGAEPSDDQPSGKKKTCRDVLQGNSRQRNPCGIAKLDLSDLLRGQKLTGREEERVEILSKSALSFSNRLYGTLDISLGPIRLHKQLELIMKQPAVYVRDTVPPACLQALSRYKQYITEKTVKKLRNVVQSSLFPTAEMIQNLSQEFRIIPGRGQQKVTQIEVKNEVEAEVPPQHTTAKTHLPSDSYNIKYVEWKQEIANQNLHGQAKDFIQVKIKEVEQASMRVQRTKPAVIIYLPTLNMETHIHSTQTLNCIEQAQEPLCKKVAKPWRENILHGNTLRPTLMRDTWPWNTRFQD</sequence>
<feature type="region of interest" description="Disordered" evidence="1">
    <location>
        <begin position="1"/>
        <end position="33"/>
    </location>
</feature>
<dbReference type="Proteomes" id="UP001221898">
    <property type="component" value="Unassembled WGS sequence"/>
</dbReference>
<organism evidence="2 3">
    <name type="scientific">Aldrovandia affinis</name>
    <dbReference type="NCBI Taxonomy" id="143900"/>
    <lineage>
        <taxon>Eukaryota</taxon>
        <taxon>Metazoa</taxon>
        <taxon>Chordata</taxon>
        <taxon>Craniata</taxon>
        <taxon>Vertebrata</taxon>
        <taxon>Euteleostomi</taxon>
        <taxon>Actinopterygii</taxon>
        <taxon>Neopterygii</taxon>
        <taxon>Teleostei</taxon>
        <taxon>Notacanthiformes</taxon>
        <taxon>Halosauridae</taxon>
        <taxon>Aldrovandia</taxon>
    </lineage>
</organism>
<name>A0AAD7RVM9_9TELE</name>
<dbReference type="EMBL" id="JAINUG010000162">
    <property type="protein sequence ID" value="KAJ8391120.1"/>
    <property type="molecule type" value="Genomic_DNA"/>
</dbReference>
<dbReference type="PANTHER" id="PTHR33667:SF7">
    <property type="entry name" value="RIKEN CDNA 1810020O05 GENE"/>
    <property type="match status" value="1"/>
</dbReference>
<accession>A0AAD7RVM9</accession>
<gene>
    <name evidence="2" type="ORF">AAFF_G00097410</name>
</gene>
<comment type="caution">
    <text evidence="2">The sequence shown here is derived from an EMBL/GenBank/DDBJ whole genome shotgun (WGS) entry which is preliminary data.</text>
</comment>
<protein>
    <submittedName>
        <fullName evidence="2">Uncharacterized protein</fullName>
    </submittedName>
</protein>
<keyword evidence="3" id="KW-1185">Reference proteome</keyword>
<dbReference type="PANTHER" id="PTHR33667">
    <property type="entry name" value="SI:DKEY-57N24.6"/>
    <property type="match status" value="1"/>
</dbReference>